<dbReference type="Gene3D" id="3.30.160.60">
    <property type="entry name" value="Classic Zinc Finger"/>
    <property type="match status" value="1"/>
</dbReference>
<dbReference type="AlphaFoldDB" id="A0A8W8MMP0"/>
<sequence length="551" mass="63782">MATSLTVAAQHCLKCGALNCDEVCPFYCNPCHQRLCEDCRNQNSPDTIRYDHQIPVEKCKLHPTRYADILCNECNIPLCSKCSTMKEHRGHTFNDPGETYAEKIEFCHYAISKIQRNHLQTYHHLIKRKDNDAEIRMLMDGIRQSVKTEAESLKEIVEKMTSDKLEYADAIEETLFKILKAQEKSFEDYIVYLEKNYRKFRDHLSVKNFKVLLLTSFENWVIQSIPDIKNPVPPIFTEGQFCKDDVAKLLGSIHFTDDKEGKAMETVSTRLKQNQKDKEKHSLKLTMPLHSSLVRVRKYRVPVVDHAYHISLDNCGRFWVSDGSGNIVHMDARGNCLKNIKSSGRFEGHHTVMQDGNLIFADRKYKVIRIITLEYEITNFIRTGEWEPFSIHSSHINGDILVGMIKGREAKVTRYNKNGEEIQNIQRDNKGRELYRNPHYITENINGDICTSDYNKQAVVVVNKSGQHRFSHRLKAKFYPYGVCTDILGHIIVCNISTNTVHLLHQDGQFLSLLLTPQQGVDYPLSLCVNFENNLCVGRWNYTVEVYKYLF</sequence>
<name>A0A8W8MMP0_MAGGI</name>
<keyword evidence="1" id="KW-0862">Zinc</keyword>
<dbReference type="SUPFAM" id="SSF57845">
    <property type="entry name" value="B-box zinc-binding domain"/>
    <property type="match status" value="1"/>
</dbReference>
<organism evidence="3 4">
    <name type="scientific">Magallana gigas</name>
    <name type="common">Pacific oyster</name>
    <name type="synonym">Crassostrea gigas</name>
    <dbReference type="NCBI Taxonomy" id="29159"/>
    <lineage>
        <taxon>Eukaryota</taxon>
        <taxon>Metazoa</taxon>
        <taxon>Spiralia</taxon>
        <taxon>Lophotrochozoa</taxon>
        <taxon>Mollusca</taxon>
        <taxon>Bivalvia</taxon>
        <taxon>Autobranchia</taxon>
        <taxon>Pteriomorphia</taxon>
        <taxon>Ostreida</taxon>
        <taxon>Ostreoidea</taxon>
        <taxon>Ostreidae</taxon>
        <taxon>Magallana</taxon>
    </lineage>
</organism>
<dbReference type="InterPro" id="IPR050952">
    <property type="entry name" value="TRIM-NHL_E3_ligases"/>
</dbReference>
<reference evidence="3" key="1">
    <citation type="submission" date="2022-08" db="UniProtKB">
        <authorList>
            <consortium name="EnsemblMetazoa"/>
        </authorList>
    </citation>
    <scope>IDENTIFICATION</scope>
    <source>
        <strain evidence="3">05x7-T-G4-1.051#20</strain>
    </source>
</reference>
<keyword evidence="1" id="KW-0479">Metal-binding</keyword>
<keyword evidence="4" id="KW-1185">Reference proteome</keyword>
<dbReference type="Gene3D" id="2.120.10.30">
    <property type="entry name" value="TolB, C-terminal domain"/>
    <property type="match status" value="1"/>
</dbReference>
<dbReference type="GO" id="GO:0000209">
    <property type="term" value="P:protein polyubiquitination"/>
    <property type="evidence" value="ECO:0007669"/>
    <property type="project" value="TreeGrafter"/>
</dbReference>
<evidence type="ECO:0000313" key="3">
    <source>
        <dbReference type="EnsemblMetazoa" id="G33171.1:cds"/>
    </source>
</evidence>
<dbReference type="InterPro" id="IPR011042">
    <property type="entry name" value="6-blade_b-propeller_TolB-like"/>
</dbReference>
<evidence type="ECO:0000313" key="4">
    <source>
        <dbReference type="Proteomes" id="UP000005408"/>
    </source>
</evidence>
<dbReference type="Proteomes" id="UP000005408">
    <property type="component" value="Unassembled WGS sequence"/>
</dbReference>
<dbReference type="EnsemblMetazoa" id="G33171.1">
    <property type="protein sequence ID" value="G33171.1:cds"/>
    <property type="gene ID" value="G33171"/>
</dbReference>
<dbReference type="SUPFAM" id="SSF63829">
    <property type="entry name" value="Calcium-dependent phosphotriesterase"/>
    <property type="match status" value="1"/>
</dbReference>
<dbReference type="Pfam" id="PF00643">
    <property type="entry name" value="zf-B_box"/>
    <property type="match status" value="1"/>
</dbReference>
<dbReference type="OrthoDB" id="10039644at2759"/>
<feature type="domain" description="B box-type" evidence="2">
    <location>
        <begin position="54"/>
        <end position="96"/>
    </location>
</feature>
<dbReference type="PROSITE" id="PS50119">
    <property type="entry name" value="ZF_BBOX"/>
    <property type="match status" value="1"/>
</dbReference>
<dbReference type="InterPro" id="IPR000315">
    <property type="entry name" value="Znf_B-box"/>
</dbReference>
<dbReference type="GO" id="GO:0061630">
    <property type="term" value="F:ubiquitin protein ligase activity"/>
    <property type="evidence" value="ECO:0007669"/>
    <property type="project" value="TreeGrafter"/>
</dbReference>
<evidence type="ECO:0000256" key="1">
    <source>
        <dbReference type="PROSITE-ProRule" id="PRU00024"/>
    </source>
</evidence>
<keyword evidence="1" id="KW-0863">Zinc-finger</keyword>
<evidence type="ECO:0000259" key="2">
    <source>
        <dbReference type="PROSITE" id="PS50119"/>
    </source>
</evidence>
<dbReference type="PANTHER" id="PTHR24104:SF50">
    <property type="entry name" value="SMP-30_GLUCONOLACTONASE_LRE-LIKE REGION DOMAIN-CONTAINING PROTEIN"/>
    <property type="match status" value="1"/>
</dbReference>
<dbReference type="CDD" id="cd19756">
    <property type="entry name" value="Bbox2"/>
    <property type="match status" value="1"/>
</dbReference>
<dbReference type="GO" id="GO:0043161">
    <property type="term" value="P:proteasome-mediated ubiquitin-dependent protein catabolic process"/>
    <property type="evidence" value="ECO:0007669"/>
    <property type="project" value="TreeGrafter"/>
</dbReference>
<dbReference type="GO" id="GO:0008270">
    <property type="term" value="F:zinc ion binding"/>
    <property type="evidence" value="ECO:0007669"/>
    <property type="project" value="UniProtKB-KW"/>
</dbReference>
<accession>A0A8W8MMP0</accession>
<dbReference type="PANTHER" id="PTHR24104">
    <property type="entry name" value="E3 UBIQUITIN-PROTEIN LIGASE NHLRC1-RELATED"/>
    <property type="match status" value="1"/>
</dbReference>
<proteinExistence type="predicted"/>
<protein>
    <recommendedName>
        <fullName evidence="2">B box-type domain-containing protein</fullName>
    </recommendedName>
</protein>